<gene>
    <name evidence="2" type="ORF">DD238_007059</name>
</gene>
<feature type="region of interest" description="Disordered" evidence="1">
    <location>
        <begin position="525"/>
        <end position="564"/>
    </location>
</feature>
<feature type="region of interest" description="Disordered" evidence="1">
    <location>
        <begin position="354"/>
        <end position="390"/>
    </location>
</feature>
<dbReference type="AlphaFoldDB" id="A0A3M6VQ87"/>
<evidence type="ECO:0000256" key="1">
    <source>
        <dbReference type="SAM" id="MobiDB-lite"/>
    </source>
</evidence>
<dbReference type="EMBL" id="QLLG01000095">
    <property type="protein sequence ID" value="RMX68201.1"/>
    <property type="molecule type" value="Genomic_DNA"/>
</dbReference>
<keyword evidence="3" id="KW-1185">Reference proteome</keyword>
<proteinExistence type="predicted"/>
<protein>
    <submittedName>
        <fullName evidence="2">Uncharacterized protein</fullName>
    </submittedName>
</protein>
<feature type="compositionally biased region" description="Polar residues" evidence="1">
    <location>
        <begin position="525"/>
        <end position="535"/>
    </location>
</feature>
<dbReference type="Proteomes" id="UP000282087">
    <property type="component" value="Unassembled WGS sequence"/>
</dbReference>
<sequence length="564" mass="64530">MLSSWELVRPRFWYPMSSLEQSVMELEHLSDSIMRPRSLFDMRRDILAVPKYVEDKDNRLTTTSLSTCRWCRTQSADNVSSDIDTRTDMEVDDKGNEQMDQAEGSASEPVKTLEKVEGNDKTMDTHCNKNKQICHESYKVNSIAERKVAPKSDAECRNFSSYSFSSSSVLDNMGRRVTTTRRRYEDSNGQLKAVHEREIDGKKLHKGQHESICSIGNPDEFETLWLETPFGQAQNDTVKGQIQQTPTDQITRPSNSITTMLSSWDLVRPRFWYPMSSLEQSVMELEHLSDSIMRPRSLFDRRRDILAVPKYVEDKDEPVDDDFFVDLPVVSHTYKPTSFHMAPEQYEKVLMNKESADNVSSDIDTSTDMEVDDKGNEQMDQAEGSASEPVKTLEKVEGNDKTMDTHCHKNKQIYHESCKVAPIAKHKVAPKSDAECRNFSSYSFSSSSVLDNMGRRVTTTRRRYEDSNGQLKAVHEREIDGKKLRTTWRRQNKADKGQHESICSIGNPDEFETLWQQTPFGQAQKNTVKGQIQSESDVEKKACTKGPAKKTSVKKSENVKTEDE</sequence>
<evidence type="ECO:0000313" key="3">
    <source>
        <dbReference type="Proteomes" id="UP000282087"/>
    </source>
</evidence>
<reference evidence="2 3" key="1">
    <citation type="submission" date="2018-06" db="EMBL/GenBank/DDBJ databases">
        <title>Comparative genomics of downy mildews reveals potential adaptations to biotrophy.</title>
        <authorList>
            <person name="Fletcher K."/>
            <person name="Klosterman S.J."/>
            <person name="Derevnina L."/>
            <person name="Martin F."/>
            <person name="Koike S."/>
            <person name="Reyes Chin-Wo S."/>
            <person name="Mou B."/>
            <person name="Michelmore R."/>
        </authorList>
    </citation>
    <scope>NUCLEOTIDE SEQUENCE [LARGE SCALE GENOMIC DNA]</scope>
    <source>
        <strain evidence="2 3">R14</strain>
    </source>
</reference>
<organism evidence="2 3">
    <name type="scientific">Peronospora effusa</name>
    <dbReference type="NCBI Taxonomy" id="542832"/>
    <lineage>
        <taxon>Eukaryota</taxon>
        <taxon>Sar</taxon>
        <taxon>Stramenopiles</taxon>
        <taxon>Oomycota</taxon>
        <taxon>Peronosporomycetes</taxon>
        <taxon>Peronosporales</taxon>
        <taxon>Peronosporaceae</taxon>
        <taxon>Peronospora</taxon>
    </lineage>
</organism>
<accession>A0A3M6VQ87</accession>
<dbReference type="VEuPathDB" id="FungiDB:DD237_002904"/>
<name>A0A3M6VQ87_9STRA</name>
<feature type="compositionally biased region" description="Basic and acidic residues" evidence="1">
    <location>
        <begin position="554"/>
        <end position="564"/>
    </location>
</feature>
<evidence type="ECO:0000313" key="2">
    <source>
        <dbReference type="EMBL" id="RMX68201.1"/>
    </source>
</evidence>
<comment type="caution">
    <text evidence="2">The sequence shown here is derived from an EMBL/GenBank/DDBJ whole genome shotgun (WGS) entry which is preliminary data.</text>
</comment>